<dbReference type="Gene3D" id="3.40.140.10">
    <property type="entry name" value="Cytidine Deaminase, domain 2"/>
    <property type="match status" value="1"/>
</dbReference>
<accession>A0A078A015</accession>
<dbReference type="SMART" id="SM00232">
    <property type="entry name" value="JAB_MPN"/>
    <property type="match status" value="1"/>
</dbReference>
<dbReference type="GO" id="GO:0008237">
    <property type="term" value="F:metallopeptidase activity"/>
    <property type="evidence" value="ECO:0007669"/>
    <property type="project" value="InterPro"/>
</dbReference>
<dbReference type="PANTHER" id="PTHR10540">
    <property type="entry name" value="EUKARYOTIC TRANSLATION INITIATION FACTOR 3 SUBUNIT F-RELATED"/>
    <property type="match status" value="1"/>
</dbReference>
<dbReference type="InterPro" id="IPR000555">
    <property type="entry name" value="JAMM/MPN+_dom"/>
</dbReference>
<keyword evidence="2" id="KW-0647">Proteasome</keyword>
<evidence type="ECO:0000259" key="4">
    <source>
        <dbReference type="PROSITE" id="PS50249"/>
    </source>
</evidence>
<evidence type="ECO:0000256" key="1">
    <source>
        <dbReference type="ARBA" id="ARBA00008568"/>
    </source>
</evidence>
<dbReference type="PROSITE" id="PS50249">
    <property type="entry name" value="MPN"/>
    <property type="match status" value="1"/>
</dbReference>
<dbReference type="Proteomes" id="UP000039865">
    <property type="component" value="Unassembled WGS sequence"/>
</dbReference>
<proteinExistence type="inferred from homology"/>
<keyword evidence="6" id="KW-1185">Reference proteome</keyword>
<organism evidence="5 6">
    <name type="scientific">Stylonychia lemnae</name>
    <name type="common">Ciliate</name>
    <dbReference type="NCBI Taxonomy" id="5949"/>
    <lineage>
        <taxon>Eukaryota</taxon>
        <taxon>Sar</taxon>
        <taxon>Alveolata</taxon>
        <taxon>Ciliophora</taxon>
        <taxon>Intramacronucleata</taxon>
        <taxon>Spirotrichea</taxon>
        <taxon>Stichotrichia</taxon>
        <taxon>Sporadotrichida</taxon>
        <taxon>Oxytrichidae</taxon>
        <taxon>Stylonychinae</taxon>
        <taxon>Stylonychia</taxon>
    </lineage>
</organism>
<name>A0A078A015_STYLE</name>
<dbReference type="OMA" id="HAMSIKT"/>
<evidence type="ECO:0000313" key="6">
    <source>
        <dbReference type="Proteomes" id="UP000039865"/>
    </source>
</evidence>
<dbReference type="OrthoDB" id="10256771at2759"/>
<dbReference type="InterPro" id="IPR033858">
    <property type="entry name" value="MPN_RPN7_8"/>
</dbReference>
<dbReference type="AlphaFoldDB" id="A0A078A015"/>
<dbReference type="InterPro" id="IPR037518">
    <property type="entry name" value="MPN"/>
</dbReference>
<reference evidence="5 6" key="1">
    <citation type="submission" date="2014-06" db="EMBL/GenBank/DDBJ databases">
        <authorList>
            <person name="Swart Estienne"/>
        </authorList>
    </citation>
    <scope>NUCLEOTIDE SEQUENCE [LARGE SCALE GENOMIC DNA]</scope>
    <source>
        <strain evidence="5 6">130c</strain>
    </source>
</reference>
<feature type="compositionally biased region" description="Basic and acidic residues" evidence="3">
    <location>
        <begin position="306"/>
        <end position="328"/>
    </location>
</feature>
<dbReference type="PANTHER" id="PTHR10540:SF7">
    <property type="entry name" value="26S PROTEASOME NON-ATPASE REGULATORY SUBUNIT 7"/>
    <property type="match status" value="1"/>
</dbReference>
<dbReference type="FunCoup" id="A0A078A015">
    <property type="interactions" value="493"/>
</dbReference>
<sequence>MVDGLIEQVRAGVPKNVVVHPTVLLSVVDHYNRSAKDTKKRVVGVLLGEYGDKGVLDVTNCYAVPFDEELQEPNVWFFDHIYHETMYNMMRKINSKERIIGWYSTGPSIKKADIEINEIIRKYNTTPIFVVVKLHEAASLGIPTEAYFTQEEVDDNGNLMRQFVHIQSAIGASEAEEVGVEHLLRDIKDASQGQLSKQVGDKILALKALTQKLKEMREYLQNVLSGKFRYNHSIIHNFQDIFNLLPNLKVDETVRSFSVKTNDYMNVIYVSSLIRSVISLHNLINNKIQSKEIEVQNLKIEKDREDELRKKKEEESRKKVEEALKRGDIGNGDAATSDGNQNNDDSKKGDSK</sequence>
<dbReference type="InterPro" id="IPR024969">
    <property type="entry name" value="EIF3F/CSN6-like_C"/>
</dbReference>
<dbReference type="GO" id="GO:0043161">
    <property type="term" value="P:proteasome-mediated ubiquitin-dependent protein catabolic process"/>
    <property type="evidence" value="ECO:0007669"/>
    <property type="project" value="TreeGrafter"/>
</dbReference>
<feature type="region of interest" description="Disordered" evidence="3">
    <location>
        <begin position="306"/>
        <end position="352"/>
    </location>
</feature>
<evidence type="ECO:0000256" key="3">
    <source>
        <dbReference type="SAM" id="MobiDB-lite"/>
    </source>
</evidence>
<dbReference type="InParanoid" id="A0A078A015"/>
<dbReference type="Pfam" id="PF01398">
    <property type="entry name" value="JAB"/>
    <property type="match status" value="1"/>
</dbReference>
<gene>
    <name evidence="5" type="primary">Contig18368.g886</name>
    <name evidence="5" type="ORF">STYLEM_4204</name>
</gene>
<dbReference type="CDD" id="cd08062">
    <property type="entry name" value="MPN_RPN7_8"/>
    <property type="match status" value="1"/>
</dbReference>
<dbReference type="EMBL" id="CCKQ01004085">
    <property type="protein sequence ID" value="CDW75217.1"/>
    <property type="molecule type" value="Genomic_DNA"/>
</dbReference>
<dbReference type="GO" id="GO:0005838">
    <property type="term" value="C:proteasome regulatory particle"/>
    <property type="evidence" value="ECO:0007669"/>
    <property type="project" value="InterPro"/>
</dbReference>
<evidence type="ECO:0000313" key="5">
    <source>
        <dbReference type="EMBL" id="CDW75217.1"/>
    </source>
</evidence>
<evidence type="ECO:0000256" key="2">
    <source>
        <dbReference type="ARBA" id="ARBA00022942"/>
    </source>
</evidence>
<protein>
    <recommendedName>
        <fullName evidence="4">MPN domain-containing protein</fullName>
    </recommendedName>
</protein>
<feature type="domain" description="MPN" evidence="4">
    <location>
        <begin position="17"/>
        <end position="156"/>
    </location>
</feature>
<comment type="similarity">
    <text evidence="1">Belongs to the peptidase M67A family.</text>
</comment>
<dbReference type="Pfam" id="PF13012">
    <property type="entry name" value="MitMem_reg"/>
    <property type="match status" value="1"/>
</dbReference>